<protein>
    <recommendedName>
        <fullName evidence="3">SMI1/KNR4 family protein</fullName>
    </recommendedName>
</protein>
<keyword evidence="2" id="KW-1185">Reference proteome</keyword>
<evidence type="ECO:0000313" key="2">
    <source>
        <dbReference type="Proteomes" id="UP001500596"/>
    </source>
</evidence>
<comment type="caution">
    <text evidence="1">The sequence shown here is derived from an EMBL/GenBank/DDBJ whole genome shotgun (WGS) entry which is preliminary data.</text>
</comment>
<name>A0ABN2GZT9_9MICO</name>
<evidence type="ECO:0000313" key="1">
    <source>
        <dbReference type="EMBL" id="GAA1679590.1"/>
    </source>
</evidence>
<proteinExistence type="predicted"/>
<dbReference type="RefSeq" id="WP_344054931.1">
    <property type="nucleotide sequence ID" value="NZ_BAAAPK010000001.1"/>
</dbReference>
<accession>A0ABN2GZT9</accession>
<sequence length="421" mass="46210">MEADDNHGATTEWPVSSLTPARKRELIARADAVRGLMMDVDPGPWQPEPRIARIGSRELANRFDPDAETAQHVAALLLGLGWSDSKWLHGAGVPTQLVMLLDPLAVDWLSRDYTTDPLDEWAARLGLAFQAATGAVDYDLNSDLDEWFAWDKALAILARRPWLLVTWVKFPDEKGGHLAVHDGAFGAALHFDDPDGPTLGGQSVKPTPLHWEDLAALTDASTSSDEPYVEWDDYWGAPTTEPAETHRLAVLTALRAALSGAGPEANDEYRWNARPAGLASTDWFSAYDLTEVFPTARTAIDLYADMLVGEYESAQRLGGVAYWHEPLWVVHRGNLPVLLFDEAGQVHLPASGWLEQAEDMAILHNPTGEPMGPWSAVSFDVGWLLESAQRWEEQWMAPASAVVGDLLRAGAGYVRAYLGDS</sequence>
<organism evidence="1 2">
    <name type="scientific">Microbacterium lacus</name>
    <dbReference type="NCBI Taxonomy" id="415217"/>
    <lineage>
        <taxon>Bacteria</taxon>
        <taxon>Bacillati</taxon>
        <taxon>Actinomycetota</taxon>
        <taxon>Actinomycetes</taxon>
        <taxon>Micrococcales</taxon>
        <taxon>Microbacteriaceae</taxon>
        <taxon>Microbacterium</taxon>
    </lineage>
</organism>
<evidence type="ECO:0008006" key="3">
    <source>
        <dbReference type="Google" id="ProtNLM"/>
    </source>
</evidence>
<dbReference type="EMBL" id="BAAAPK010000001">
    <property type="protein sequence ID" value="GAA1679590.1"/>
    <property type="molecule type" value="Genomic_DNA"/>
</dbReference>
<dbReference type="Proteomes" id="UP001500596">
    <property type="component" value="Unassembled WGS sequence"/>
</dbReference>
<reference evidence="1 2" key="1">
    <citation type="journal article" date="2019" name="Int. J. Syst. Evol. Microbiol.">
        <title>The Global Catalogue of Microorganisms (GCM) 10K type strain sequencing project: providing services to taxonomists for standard genome sequencing and annotation.</title>
        <authorList>
            <consortium name="The Broad Institute Genomics Platform"/>
            <consortium name="The Broad Institute Genome Sequencing Center for Infectious Disease"/>
            <person name="Wu L."/>
            <person name="Ma J."/>
        </authorList>
    </citation>
    <scope>NUCLEOTIDE SEQUENCE [LARGE SCALE GENOMIC DNA]</scope>
    <source>
        <strain evidence="1 2">JCM 15575</strain>
    </source>
</reference>
<gene>
    <name evidence="1" type="ORF">GCM10009807_24330</name>
</gene>